<dbReference type="SUPFAM" id="SSF88946">
    <property type="entry name" value="Sigma2 domain of RNA polymerase sigma factors"/>
    <property type="match status" value="1"/>
</dbReference>
<keyword evidence="2" id="KW-0805">Transcription regulation</keyword>
<dbReference type="GO" id="GO:0006352">
    <property type="term" value="P:DNA-templated transcription initiation"/>
    <property type="evidence" value="ECO:0007669"/>
    <property type="project" value="InterPro"/>
</dbReference>
<dbReference type="SUPFAM" id="SSF88659">
    <property type="entry name" value="Sigma3 and sigma4 domains of RNA polymerase sigma factors"/>
    <property type="match status" value="1"/>
</dbReference>
<dbReference type="PANTHER" id="PTHR43133:SF8">
    <property type="entry name" value="RNA POLYMERASE SIGMA FACTOR HI_1459-RELATED"/>
    <property type="match status" value="1"/>
</dbReference>
<dbReference type="InterPro" id="IPR039425">
    <property type="entry name" value="RNA_pol_sigma-70-like"/>
</dbReference>
<proteinExistence type="inferred from homology"/>
<dbReference type="AlphaFoldDB" id="A0AA37ULU4"/>
<dbReference type="GO" id="GO:0016987">
    <property type="term" value="F:sigma factor activity"/>
    <property type="evidence" value="ECO:0007669"/>
    <property type="project" value="UniProtKB-KW"/>
</dbReference>
<keyword evidence="9" id="KW-1185">Reference proteome</keyword>
<evidence type="ECO:0000256" key="2">
    <source>
        <dbReference type="ARBA" id="ARBA00023015"/>
    </source>
</evidence>
<evidence type="ECO:0000256" key="6">
    <source>
        <dbReference type="SAM" id="MobiDB-lite"/>
    </source>
</evidence>
<evidence type="ECO:0000259" key="7">
    <source>
        <dbReference type="Pfam" id="PF04542"/>
    </source>
</evidence>
<dbReference type="Gene3D" id="1.10.10.10">
    <property type="entry name" value="Winged helix-like DNA-binding domain superfamily/Winged helix DNA-binding domain"/>
    <property type="match status" value="1"/>
</dbReference>
<sequence length="244" mass="26821">MLELFETQAASDGELAERVRSGDTTAFAELWQRHYRPAYRAAQQFSRMIDPDDLLSEAYLRVYQLLLRGLGPRGAFRPYLYATIRNLATNWATSKAATTSDPLEDDPEDVRTVDDPAVAALDRSLTSRAFRALPERWQTVLWYTEIEGMDPHEVAPILGLSPNGVAALSMRAREGCAPPGCKPTSGMRGGRRSAAGRSRSWAATPASRSASATRRSSTRTSPTARAASSSRRRSRKSARASAWS</sequence>
<evidence type="ECO:0000256" key="3">
    <source>
        <dbReference type="ARBA" id="ARBA00023082"/>
    </source>
</evidence>
<evidence type="ECO:0000256" key="5">
    <source>
        <dbReference type="ARBA" id="ARBA00023163"/>
    </source>
</evidence>
<dbReference type="NCBIfam" id="TIGR02937">
    <property type="entry name" value="sigma70-ECF"/>
    <property type="match status" value="1"/>
</dbReference>
<gene>
    <name evidence="8" type="ORF">GCM10025874_20650</name>
</gene>
<evidence type="ECO:0000313" key="8">
    <source>
        <dbReference type="EMBL" id="GMA28812.1"/>
    </source>
</evidence>
<comment type="caution">
    <text evidence="8">The sequence shown here is derived from an EMBL/GenBank/DDBJ whole genome shotgun (WGS) entry which is preliminary data.</text>
</comment>
<dbReference type="InterPro" id="IPR036388">
    <property type="entry name" value="WH-like_DNA-bd_sf"/>
</dbReference>
<dbReference type="Pfam" id="PF04542">
    <property type="entry name" value="Sigma70_r2"/>
    <property type="match status" value="1"/>
</dbReference>
<dbReference type="Proteomes" id="UP001157160">
    <property type="component" value="Unassembled WGS sequence"/>
</dbReference>
<dbReference type="InterPro" id="IPR013324">
    <property type="entry name" value="RNA_pol_sigma_r3/r4-like"/>
</dbReference>
<reference evidence="8 9" key="1">
    <citation type="journal article" date="2014" name="Int. J. Syst. Evol. Microbiol.">
        <title>Complete genome sequence of Corynebacterium casei LMG S-19264T (=DSM 44701T), isolated from a smear-ripened cheese.</title>
        <authorList>
            <consortium name="US DOE Joint Genome Institute (JGI-PGF)"/>
            <person name="Walter F."/>
            <person name="Albersmeier A."/>
            <person name="Kalinowski J."/>
            <person name="Ruckert C."/>
        </authorList>
    </citation>
    <scope>NUCLEOTIDE SEQUENCE [LARGE SCALE GENOMIC DNA]</scope>
    <source>
        <strain evidence="8 9">NBRC 112289</strain>
    </source>
</reference>
<dbReference type="InterPro" id="IPR014284">
    <property type="entry name" value="RNA_pol_sigma-70_dom"/>
</dbReference>
<keyword evidence="3" id="KW-0731">Sigma factor</keyword>
<dbReference type="InterPro" id="IPR007627">
    <property type="entry name" value="RNA_pol_sigma70_r2"/>
</dbReference>
<feature type="region of interest" description="Disordered" evidence="6">
    <location>
        <begin position="175"/>
        <end position="244"/>
    </location>
</feature>
<feature type="compositionally biased region" description="Low complexity" evidence="6">
    <location>
        <begin position="192"/>
        <end position="229"/>
    </location>
</feature>
<evidence type="ECO:0000256" key="1">
    <source>
        <dbReference type="ARBA" id="ARBA00010641"/>
    </source>
</evidence>
<keyword evidence="5" id="KW-0804">Transcription</keyword>
<dbReference type="EMBL" id="BSUL01000001">
    <property type="protein sequence ID" value="GMA28812.1"/>
    <property type="molecule type" value="Genomic_DNA"/>
</dbReference>
<protein>
    <recommendedName>
        <fullName evidence="7">RNA polymerase sigma-70 region 2 domain-containing protein</fullName>
    </recommendedName>
</protein>
<dbReference type="RefSeq" id="WP_284232343.1">
    <property type="nucleotide sequence ID" value="NZ_BSUL01000001.1"/>
</dbReference>
<evidence type="ECO:0000313" key="9">
    <source>
        <dbReference type="Proteomes" id="UP001157160"/>
    </source>
</evidence>
<feature type="domain" description="RNA polymerase sigma-70 region 2" evidence="7">
    <location>
        <begin position="30"/>
        <end position="96"/>
    </location>
</feature>
<dbReference type="PANTHER" id="PTHR43133">
    <property type="entry name" value="RNA POLYMERASE ECF-TYPE SIGMA FACTO"/>
    <property type="match status" value="1"/>
</dbReference>
<dbReference type="InterPro" id="IPR013325">
    <property type="entry name" value="RNA_pol_sigma_r2"/>
</dbReference>
<dbReference type="Gene3D" id="1.10.1740.10">
    <property type="match status" value="1"/>
</dbReference>
<accession>A0AA37ULU4</accession>
<evidence type="ECO:0000256" key="4">
    <source>
        <dbReference type="ARBA" id="ARBA00023125"/>
    </source>
</evidence>
<keyword evidence="4" id="KW-0238">DNA-binding</keyword>
<name>A0AA37ULU4_9MICO</name>
<comment type="similarity">
    <text evidence="1">Belongs to the sigma-70 factor family. ECF subfamily.</text>
</comment>
<dbReference type="GO" id="GO:0003677">
    <property type="term" value="F:DNA binding"/>
    <property type="evidence" value="ECO:0007669"/>
    <property type="project" value="UniProtKB-KW"/>
</dbReference>
<organism evidence="8 9">
    <name type="scientific">Arenivirga flava</name>
    <dbReference type="NCBI Taxonomy" id="1930060"/>
    <lineage>
        <taxon>Bacteria</taxon>
        <taxon>Bacillati</taxon>
        <taxon>Actinomycetota</taxon>
        <taxon>Actinomycetes</taxon>
        <taxon>Micrococcales</taxon>
        <taxon>Microbacteriaceae</taxon>
        <taxon>Arenivirga</taxon>
    </lineage>
</organism>